<reference evidence="9" key="1">
    <citation type="submission" date="2023-07" db="EMBL/GenBank/DDBJ databases">
        <title>Draft genome sequence of the endophytic actinobacterium Streptomyces justiciae WPN32, a potential antibiotic producer.</title>
        <authorList>
            <person name="Yasawong M."/>
            <person name="Pana W."/>
            <person name="Ganta P."/>
            <person name="Santapan N."/>
            <person name="Songngamsuk T."/>
            <person name="Phatcharaharikarn M."/>
            <person name="Kerdtoob S."/>
            <person name="Nantapong N."/>
        </authorList>
    </citation>
    <scope>NUCLEOTIDE SEQUENCE [LARGE SCALE GENOMIC DNA]</scope>
    <source>
        <strain evidence="9">WPN32</strain>
    </source>
</reference>
<comment type="caution">
    <text evidence="8">The sequence shown here is derived from an EMBL/GenBank/DDBJ whole genome shotgun (WGS) entry which is preliminary data.</text>
</comment>
<evidence type="ECO:0000256" key="5">
    <source>
        <dbReference type="SAM" id="MobiDB-lite"/>
    </source>
</evidence>
<gene>
    <name evidence="8" type="ORF">RQC66_33565</name>
</gene>
<evidence type="ECO:0000259" key="6">
    <source>
        <dbReference type="Pfam" id="PF04542"/>
    </source>
</evidence>
<dbReference type="Pfam" id="PF04542">
    <property type="entry name" value="Sigma70_r2"/>
    <property type="match status" value="1"/>
</dbReference>
<evidence type="ECO:0000256" key="4">
    <source>
        <dbReference type="ARBA" id="ARBA00023163"/>
    </source>
</evidence>
<dbReference type="InterPro" id="IPR007627">
    <property type="entry name" value="RNA_pol_sigma70_r2"/>
</dbReference>
<dbReference type="Pfam" id="PF08281">
    <property type="entry name" value="Sigma70_r4_2"/>
    <property type="match status" value="1"/>
</dbReference>
<feature type="domain" description="RNA polymerase sigma-70 region 2" evidence="6">
    <location>
        <begin position="22"/>
        <end position="80"/>
    </location>
</feature>
<dbReference type="Proteomes" id="UP001257948">
    <property type="component" value="Unassembled WGS sequence"/>
</dbReference>
<feature type="region of interest" description="Disordered" evidence="5">
    <location>
        <begin position="218"/>
        <end position="270"/>
    </location>
</feature>
<keyword evidence="3" id="KW-0731">Sigma factor</keyword>
<dbReference type="PANTHER" id="PTHR30173">
    <property type="entry name" value="SIGMA 19 FACTOR"/>
    <property type="match status" value="1"/>
</dbReference>
<feature type="domain" description="RNA polymerase sigma factor 70 region 4 type 2" evidence="7">
    <location>
        <begin position="117"/>
        <end position="167"/>
    </location>
</feature>
<dbReference type="InterPro" id="IPR052704">
    <property type="entry name" value="ECF_Sigma-70_Domain"/>
</dbReference>
<sequence length="270" mass="29464">MTSDHDDQVTALALDEAARSFHALRPRLCAIAFRVLGSRAEAEDVVQEAWVRWQCTDRSQVQAPHAFLATMTTRLAINVAQSARMRQETHAGLNEPSDTHLAPEAGAEQREELRTAVVVLLERLGPTERAAYVLRAAFDYPYEQIADLLQTTPANARQLFSRARRHLSGDRCTTADPAAHGRLFAAFVVAAQSGHMTALLRILAADIRGVRVRRVAGAEEPWPPSRRRRVARSAARHSRPVGRGVGGSHLTSSRNSVALPPGGRGLAPLS</sequence>
<evidence type="ECO:0000256" key="2">
    <source>
        <dbReference type="ARBA" id="ARBA00023015"/>
    </source>
</evidence>
<dbReference type="Gene3D" id="1.10.10.10">
    <property type="entry name" value="Winged helix-like DNA-binding domain superfamily/Winged helix DNA-binding domain"/>
    <property type="match status" value="1"/>
</dbReference>
<organism evidence="8 9">
    <name type="scientific">Streptomyces justiciae</name>
    <dbReference type="NCBI Taxonomy" id="2780140"/>
    <lineage>
        <taxon>Bacteria</taxon>
        <taxon>Bacillati</taxon>
        <taxon>Actinomycetota</taxon>
        <taxon>Actinomycetes</taxon>
        <taxon>Kitasatosporales</taxon>
        <taxon>Streptomycetaceae</taxon>
        <taxon>Streptomyces</taxon>
    </lineage>
</organism>
<dbReference type="Gene3D" id="1.10.1740.10">
    <property type="match status" value="1"/>
</dbReference>
<dbReference type="SUPFAM" id="SSF88946">
    <property type="entry name" value="Sigma2 domain of RNA polymerase sigma factors"/>
    <property type="match status" value="1"/>
</dbReference>
<keyword evidence="9" id="KW-1185">Reference proteome</keyword>
<name>A0ABU3M2B7_9ACTN</name>
<evidence type="ECO:0000313" key="9">
    <source>
        <dbReference type="Proteomes" id="UP001257948"/>
    </source>
</evidence>
<comment type="similarity">
    <text evidence="1">Belongs to the sigma-70 factor family. ECF subfamily.</text>
</comment>
<evidence type="ECO:0000256" key="3">
    <source>
        <dbReference type="ARBA" id="ARBA00023082"/>
    </source>
</evidence>
<dbReference type="InterPro" id="IPR013325">
    <property type="entry name" value="RNA_pol_sigma_r2"/>
</dbReference>
<accession>A0ABU3M2B7</accession>
<feature type="region of interest" description="Disordered" evidence="5">
    <location>
        <begin position="86"/>
        <end position="107"/>
    </location>
</feature>
<evidence type="ECO:0000259" key="7">
    <source>
        <dbReference type="Pfam" id="PF08281"/>
    </source>
</evidence>
<dbReference type="InterPro" id="IPR013324">
    <property type="entry name" value="RNA_pol_sigma_r3/r4-like"/>
</dbReference>
<keyword evidence="2" id="KW-0805">Transcription regulation</keyword>
<dbReference type="SUPFAM" id="SSF88659">
    <property type="entry name" value="Sigma3 and sigma4 domains of RNA polymerase sigma factors"/>
    <property type="match status" value="1"/>
</dbReference>
<dbReference type="RefSeq" id="WP_314205857.1">
    <property type="nucleotide sequence ID" value="NZ_JAVTLL010000027.1"/>
</dbReference>
<evidence type="ECO:0000256" key="1">
    <source>
        <dbReference type="ARBA" id="ARBA00010641"/>
    </source>
</evidence>
<dbReference type="PANTHER" id="PTHR30173:SF36">
    <property type="entry name" value="ECF RNA POLYMERASE SIGMA FACTOR SIGJ"/>
    <property type="match status" value="1"/>
</dbReference>
<protein>
    <submittedName>
        <fullName evidence="8">Sigma-70 family RNA polymerase sigma factor</fullName>
    </submittedName>
</protein>
<dbReference type="NCBIfam" id="TIGR02937">
    <property type="entry name" value="sigma70-ECF"/>
    <property type="match status" value="1"/>
</dbReference>
<dbReference type="InterPro" id="IPR036388">
    <property type="entry name" value="WH-like_DNA-bd_sf"/>
</dbReference>
<feature type="compositionally biased region" description="Basic residues" evidence="5">
    <location>
        <begin position="225"/>
        <end position="240"/>
    </location>
</feature>
<evidence type="ECO:0000313" key="8">
    <source>
        <dbReference type="EMBL" id="MDT7845654.1"/>
    </source>
</evidence>
<dbReference type="InterPro" id="IPR013249">
    <property type="entry name" value="RNA_pol_sigma70_r4_t2"/>
</dbReference>
<proteinExistence type="inferred from homology"/>
<keyword evidence="4" id="KW-0804">Transcription</keyword>
<dbReference type="InterPro" id="IPR014284">
    <property type="entry name" value="RNA_pol_sigma-70_dom"/>
</dbReference>
<dbReference type="EMBL" id="JAVTLL010000027">
    <property type="protein sequence ID" value="MDT7845654.1"/>
    <property type="molecule type" value="Genomic_DNA"/>
</dbReference>